<accession>A0A7W4XWM6</accession>
<dbReference type="RefSeq" id="WP_012084707.1">
    <property type="nucleotide sequence ID" value="NZ_JACHVY010000001.1"/>
</dbReference>
<evidence type="ECO:0000313" key="2">
    <source>
        <dbReference type="Proteomes" id="UP000533269"/>
    </source>
</evidence>
<dbReference type="Proteomes" id="UP000533269">
    <property type="component" value="Unassembled WGS sequence"/>
</dbReference>
<protein>
    <submittedName>
        <fullName evidence="1">Uncharacterized protein</fullName>
    </submittedName>
</protein>
<sequence>MRLTGLERRILEGADVGHVVDEPGCAPLVGAAYRHLEQYGLLDADWWGDDLVPLMVEITPAGRTLLRHGG</sequence>
<gene>
    <name evidence="1" type="ORF">FHR75_001152</name>
</gene>
<organism evidence="1 2">
    <name type="scientific">Kineococcus radiotolerans</name>
    <dbReference type="NCBI Taxonomy" id="131568"/>
    <lineage>
        <taxon>Bacteria</taxon>
        <taxon>Bacillati</taxon>
        <taxon>Actinomycetota</taxon>
        <taxon>Actinomycetes</taxon>
        <taxon>Kineosporiales</taxon>
        <taxon>Kineosporiaceae</taxon>
        <taxon>Kineococcus</taxon>
    </lineage>
</organism>
<proteinExistence type="predicted"/>
<dbReference type="AlphaFoldDB" id="A0A7W4XWM6"/>
<name>A0A7W4XWM6_KINRA</name>
<reference evidence="1 2" key="2">
    <citation type="submission" date="2020-08" db="EMBL/GenBank/DDBJ databases">
        <authorList>
            <person name="Partida-Martinez L."/>
            <person name="Huntemann M."/>
            <person name="Clum A."/>
            <person name="Wang J."/>
            <person name="Palaniappan K."/>
            <person name="Ritter S."/>
            <person name="Chen I.-M."/>
            <person name="Stamatis D."/>
            <person name="Reddy T."/>
            <person name="O'Malley R."/>
            <person name="Daum C."/>
            <person name="Shapiro N."/>
            <person name="Ivanova N."/>
            <person name="Kyrpides N."/>
            <person name="Woyke T."/>
        </authorList>
    </citation>
    <scope>NUCLEOTIDE SEQUENCE [LARGE SCALE GENOMIC DNA]</scope>
    <source>
        <strain evidence="1 2">AS2.23</strain>
    </source>
</reference>
<dbReference type="EMBL" id="JACHVY010000001">
    <property type="protein sequence ID" value="MBB2900364.1"/>
    <property type="molecule type" value="Genomic_DNA"/>
</dbReference>
<reference evidence="1 2" key="1">
    <citation type="submission" date="2020-08" db="EMBL/GenBank/DDBJ databases">
        <title>The Agave Microbiome: Exploring the role of microbial communities in plant adaptations to desert environments.</title>
        <authorList>
            <person name="Partida-Martinez L.P."/>
        </authorList>
    </citation>
    <scope>NUCLEOTIDE SEQUENCE [LARGE SCALE GENOMIC DNA]</scope>
    <source>
        <strain evidence="1 2">AS2.23</strain>
    </source>
</reference>
<evidence type="ECO:0000313" key="1">
    <source>
        <dbReference type="EMBL" id="MBB2900364.1"/>
    </source>
</evidence>
<comment type="caution">
    <text evidence="1">The sequence shown here is derived from an EMBL/GenBank/DDBJ whole genome shotgun (WGS) entry which is preliminary data.</text>
</comment>